<gene>
    <name evidence="2" type="ORF">SG35_009190</name>
</gene>
<dbReference type="Proteomes" id="UP000032568">
    <property type="component" value="Chromosome"/>
</dbReference>
<organism evidence="2 3">
    <name type="scientific">Thalassomonas actiniarum</name>
    <dbReference type="NCBI Taxonomy" id="485447"/>
    <lineage>
        <taxon>Bacteria</taxon>
        <taxon>Pseudomonadati</taxon>
        <taxon>Pseudomonadota</taxon>
        <taxon>Gammaproteobacteria</taxon>
        <taxon>Alteromonadales</taxon>
        <taxon>Colwelliaceae</taxon>
        <taxon>Thalassomonas</taxon>
    </lineage>
</organism>
<sequence>MTDIKDNPENSSPFHKGEQALQSRMGVREQMERFGRRVIRDYMPDQHRRFYQQLPYLFVGHGDKDGWPWASMLFNQPGFITSPDDKTLNINSRPVKGDPLQKAMNTGAHLGLLGIELNTRRRNRLAAHIIQTGEQGVTLAVDQAFGNCPKYIRQRELDTGIADDLLPATAHGFTGLDDQARALIETSDTFFVASFIENRQGEASEGADVSHRGGEAGFVRVDNHLNLTIPDYAGNFHFNTLGNFVNNPRAGLLFIDFENGHMLTLTGRVKLLFDSPEVENFPGAERLWTFNLHLGYWLRNVLDLRWQPPQLSVL</sequence>
<evidence type="ECO:0000313" key="3">
    <source>
        <dbReference type="Proteomes" id="UP000032568"/>
    </source>
</evidence>
<dbReference type="Gene3D" id="2.30.110.10">
    <property type="entry name" value="Electron Transport, Fmn-binding Protein, Chain A"/>
    <property type="match status" value="1"/>
</dbReference>
<dbReference type="RefSeq" id="WP_044832409.1">
    <property type="nucleotide sequence ID" value="NZ_CP059735.1"/>
</dbReference>
<evidence type="ECO:0000256" key="1">
    <source>
        <dbReference type="SAM" id="MobiDB-lite"/>
    </source>
</evidence>
<evidence type="ECO:0000313" key="2">
    <source>
        <dbReference type="EMBL" id="WDE00783.1"/>
    </source>
</evidence>
<protein>
    <submittedName>
        <fullName evidence="2">Pyridoxamine 5'-phosphate oxidase family protein</fullName>
    </submittedName>
</protein>
<dbReference type="EMBL" id="CP059735">
    <property type="protein sequence ID" value="WDE00783.1"/>
    <property type="molecule type" value="Genomic_DNA"/>
</dbReference>
<dbReference type="KEGG" id="tact:SG35_009190"/>
<dbReference type="PANTHER" id="PTHR42815">
    <property type="entry name" value="FAD-BINDING, PUTATIVE (AFU_ORTHOLOGUE AFUA_6G07600)-RELATED"/>
    <property type="match status" value="1"/>
</dbReference>
<reference evidence="2 3" key="1">
    <citation type="journal article" date="2015" name="Genome Announc.">
        <title>Draft Genome Sequences of Marine Isolates of Thalassomonas viridans and Thalassomonas actiniarum.</title>
        <authorList>
            <person name="Olonade I."/>
            <person name="van Zyl L.J."/>
            <person name="Trindade M."/>
        </authorList>
    </citation>
    <scope>NUCLEOTIDE SEQUENCE [LARGE SCALE GENOMIC DNA]</scope>
    <source>
        <strain evidence="2 3">A5K-106</strain>
    </source>
</reference>
<proteinExistence type="predicted"/>
<dbReference type="PANTHER" id="PTHR42815:SF2">
    <property type="entry name" value="FAD-BINDING, PUTATIVE (AFU_ORTHOLOGUE AFUA_6G07600)-RELATED"/>
    <property type="match status" value="1"/>
</dbReference>
<dbReference type="SUPFAM" id="SSF50475">
    <property type="entry name" value="FMN-binding split barrel"/>
    <property type="match status" value="1"/>
</dbReference>
<dbReference type="AlphaFoldDB" id="A0AAE9YU01"/>
<dbReference type="InterPro" id="IPR012349">
    <property type="entry name" value="Split_barrel_FMN-bd"/>
</dbReference>
<feature type="region of interest" description="Disordered" evidence="1">
    <location>
        <begin position="1"/>
        <end position="25"/>
    </location>
</feature>
<keyword evidence="3" id="KW-1185">Reference proteome</keyword>
<name>A0AAE9YU01_9GAMM</name>
<accession>A0AAE9YU01</accession>
<reference evidence="2 3" key="2">
    <citation type="journal article" date="2022" name="Mar. Drugs">
        <title>Bioassay-Guided Fractionation Leads to the Detection of Cholic Acid Generated by the Rare Thalassomonas sp.</title>
        <authorList>
            <person name="Pheiffer F."/>
            <person name="Schneider Y.K."/>
            <person name="Hansen E.H."/>
            <person name="Andersen J.H."/>
            <person name="Isaksson J."/>
            <person name="Busche T."/>
            <person name="R C."/>
            <person name="Kalinowski J."/>
            <person name="Zyl L.V."/>
            <person name="Trindade M."/>
        </authorList>
    </citation>
    <scope>NUCLEOTIDE SEQUENCE [LARGE SCALE GENOMIC DNA]</scope>
    <source>
        <strain evidence="2 3">A5K-106</strain>
    </source>
</reference>